<feature type="signal peptide" evidence="3">
    <location>
        <begin position="1"/>
        <end position="27"/>
    </location>
</feature>
<reference evidence="4 5" key="1">
    <citation type="submission" date="2022-10" db="EMBL/GenBank/DDBJ databases">
        <title>Draft genome sequence of Streptomyces sp. YSPA8.</title>
        <authorList>
            <person name="Moriuchi R."/>
            <person name="Dohra H."/>
            <person name="Yamamura H."/>
            <person name="Kodani S."/>
        </authorList>
    </citation>
    <scope>NUCLEOTIDE SEQUENCE [LARGE SCALE GENOMIC DNA]</scope>
    <source>
        <strain evidence="4 5">YSPA8</strain>
    </source>
</reference>
<organism evidence="4 5">
    <name type="scientific">Streptomyces yaizuensis</name>
    <dbReference type="NCBI Taxonomy" id="2989713"/>
    <lineage>
        <taxon>Bacteria</taxon>
        <taxon>Bacillati</taxon>
        <taxon>Actinomycetota</taxon>
        <taxon>Actinomycetes</taxon>
        <taxon>Kitasatosporales</taxon>
        <taxon>Streptomycetaceae</taxon>
        <taxon>Streptomyces</taxon>
    </lineage>
</organism>
<gene>
    <name evidence="4" type="ORF">SYYSPA8_34635</name>
</gene>
<dbReference type="EMBL" id="BSBI01000021">
    <property type="protein sequence ID" value="GLF99546.1"/>
    <property type="molecule type" value="Genomic_DNA"/>
</dbReference>
<dbReference type="PANTHER" id="PTHR15462">
    <property type="entry name" value="SERINE PROTEASE"/>
    <property type="match status" value="1"/>
</dbReference>
<feature type="compositionally biased region" description="Low complexity" evidence="2">
    <location>
        <begin position="78"/>
        <end position="94"/>
    </location>
</feature>
<name>A0ABQ5PBD5_9ACTN</name>
<keyword evidence="1 3" id="KW-0732">Signal</keyword>
<protein>
    <submittedName>
        <fullName evidence="4">Lipoprotein</fullName>
    </submittedName>
</protein>
<evidence type="ECO:0000256" key="1">
    <source>
        <dbReference type="ARBA" id="ARBA00022729"/>
    </source>
</evidence>
<dbReference type="InterPro" id="IPR018114">
    <property type="entry name" value="TRYPSIN_HIS"/>
</dbReference>
<proteinExistence type="predicted"/>
<comment type="caution">
    <text evidence="4">The sequence shown here is derived from an EMBL/GenBank/DDBJ whole genome shotgun (WGS) entry which is preliminary data.</text>
</comment>
<dbReference type="RefSeq" id="WP_323451484.1">
    <property type="nucleotide sequence ID" value="NZ_BSBI01000021.1"/>
</dbReference>
<evidence type="ECO:0000256" key="3">
    <source>
        <dbReference type="SAM" id="SignalP"/>
    </source>
</evidence>
<evidence type="ECO:0000313" key="5">
    <source>
        <dbReference type="Proteomes" id="UP001291653"/>
    </source>
</evidence>
<dbReference type="Gene3D" id="2.40.10.10">
    <property type="entry name" value="Trypsin-like serine proteases"/>
    <property type="match status" value="2"/>
</dbReference>
<evidence type="ECO:0000256" key="2">
    <source>
        <dbReference type="SAM" id="MobiDB-lite"/>
    </source>
</evidence>
<dbReference type="InterPro" id="IPR043504">
    <property type="entry name" value="Peptidase_S1_PA_chymotrypsin"/>
</dbReference>
<dbReference type="SUPFAM" id="SSF50494">
    <property type="entry name" value="Trypsin-like serine proteases"/>
    <property type="match status" value="1"/>
</dbReference>
<keyword evidence="4" id="KW-0449">Lipoprotein</keyword>
<dbReference type="InterPro" id="IPR050966">
    <property type="entry name" value="Glutamyl_endopeptidase"/>
</dbReference>
<dbReference type="PROSITE" id="PS00134">
    <property type="entry name" value="TRYPSIN_HIS"/>
    <property type="match status" value="1"/>
</dbReference>
<accession>A0ABQ5PBD5</accession>
<dbReference type="Proteomes" id="UP001291653">
    <property type="component" value="Unassembled WGS sequence"/>
</dbReference>
<keyword evidence="5" id="KW-1185">Reference proteome</keyword>
<evidence type="ECO:0000313" key="4">
    <source>
        <dbReference type="EMBL" id="GLF99546.1"/>
    </source>
</evidence>
<sequence length="340" mass="36020">MRSVRLALAATAISVISMIGFVQPASAGDDARDRRAPADTIARSAAQQQNGPAAVERAKAYWTPERIKRVLSRPAADAGAAAARDTRAPGAAAGQRRTPDGPAGSVPSTAPTVRGSKNLAGPLANTGLVLFRTPAGNQSWCTASAVTSPSRMMVVTAGHCVVEGGSGSRPGGARWMRDWVYLPAYHGATPLPYGYFPAKEFTAFNGWINNTDFNYDIAMVTLHPNGAGRVGDVTGTNGLAWNWSMQEYLSAVGYPDNIQNGEYQQFCSGHTSSSLVDPAKLQLQCHFGGGASGGPWLMNFNGISGEINGVSILLRSDGFNESPYFDTKVYDMWLTQGVRT</sequence>
<dbReference type="InterPro" id="IPR009003">
    <property type="entry name" value="Peptidase_S1_PA"/>
</dbReference>
<feature type="chain" id="PRO_5046810676" evidence="3">
    <location>
        <begin position="28"/>
        <end position="340"/>
    </location>
</feature>
<feature type="region of interest" description="Disordered" evidence="2">
    <location>
        <begin position="78"/>
        <end position="118"/>
    </location>
</feature>